<dbReference type="Proteomes" id="UP001497516">
    <property type="component" value="Chromosome 1"/>
</dbReference>
<organism evidence="1 2">
    <name type="scientific">Linum trigynum</name>
    <dbReference type="NCBI Taxonomy" id="586398"/>
    <lineage>
        <taxon>Eukaryota</taxon>
        <taxon>Viridiplantae</taxon>
        <taxon>Streptophyta</taxon>
        <taxon>Embryophyta</taxon>
        <taxon>Tracheophyta</taxon>
        <taxon>Spermatophyta</taxon>
        <taxon>Magnoliopsida</taxon>
        <taxon>eudicotyledons</taxon>
        <taxon>Gunneridae</taxon>
        <taxon>Pentapetalae</taxon>
        <taxon>rosids</taxon>
        <taxon>fabids</taxon>
        <taxon>Malpighiales</taxon>
        <taxon>Linaceae</taxon>
        <taxon>Linum</taxon>
    </lineage>
</organism>
<dbReference type="Pfam" id="PF00297">
    <property type="entry name" value="Ribosomal_L3"/>
    <property type="match status" value="1"/>
</dbReference>
<reference evidence="1 2" key="1">
    <citation type="submission" date="2024-04" db="EMBL/GenBank/DDBJ databases">
        <authorList>
            <person name="Fracassetti M."/>
        </authorList>
    </citation>
    <scope>NUCLEOTIDE SEQUENCE [LARGE SCALE GENOMIC DNA]</scope>
</reference>
<dbReference type="GO" id="GO:0006412">
    <property type="term" value="P:translation"/>
    <property type="evidence" value="ECO:0007669"/>
    <property type="project" value="InterPro"/>
</dbReference>
<gene>
    <name evidence="1" type="ORF">LTRI10_LOCUS504</name>
</gene>
<evidence type="ECO:0000313" key="2">
    <source>
        <dbReference type="Proteomes" id="UP001497516"/>
    </source>
</evidence>
<accession>A0AAV2C7S6</accession>
<proteinExistence type="predicted"/>
<name>A0AAV2C7S6_9ROSI</name>
<keyword evidence="2" id="KW-1185">Reference proteome</keyword>
<dbReference type="GO" id="GO:0005840">
    <property type="term" value="C:ribosome"/>
    <property type="evidence" value="ECO:0007669"/>
    <property type="project" value="InterPro"/>
</dbReference>
<dbReference type="EMBL" id="OZ034813">
    <property type="protein sequence ID" value="CAL1352540.1"/>
    <property type="molecule type" value="Genomic_DNA"/>
</dbReference>
<protein>
    <submittedName>
        <fullName evidence="1">Uncharacterized protein</fullName>
    </submittedName>
</protein>
<dbReference type="InterPro" id="IPR000597">
    <property type="entry name" value="Ribosomal_uL3"/>
</dbReference>
<sequence length="72" mass="8109">MQKYATTVFRVLAHTGGDNAKMVDFAYSFFEKQVPIDAVLVKDEMIGFIGVTKESPRLWLGLIRMATITALR</sequence>
<dbReference type="AlphaFoldDB" id="A0AAV2C7S6"/>
<evidence type="ECO:0000313" key="1">
    <source>
        <dbReference type="EMBL" id="CAL1352540.1"/>
    </source>
</evidence>
<dbReference type="GO" id="GO:0003735">
    <property type="term" value="F:structural constituent of ribosome"/>
    <property type="evidence" value="ECO:0007669"/>
    <property type="project" value="InterPro"/>
</dbReference>